<protein>
    <submittedName>
        <fullName evidence="2">Peptidyl-prolyl cis-trans isomerase-like 4</fullName>
    </submittedName>
</protein>
<evidence type="ECO:0000259" key="1">
    <source>
        <dbReference type="PROSITE" id="PS50072"/>
    </source>
</evidence>
<dbReference type="GO" id="GO:0003755">
    <property type="term" value="F:peptidyl-prolyl cis-trans isomerase activity"/>
    <property type="evidence" value="ECO:0007669"/>
    <property type="project" value="InterPro"/>
</dbReference>
<dbReference type="Gene3D" id="2.40.100.10">
    <property type="entry name" value="Cyclophilin-like"/>
    <property type="match status" value="1"/>
</dbReference>
<gene>
    <name evidence="2" type="primary">CYP13</name>
    <name evidence="2" type="ORF">FOZ60_007348</name>
</gene>
<dbReference type="PROSITE" id="PS50072">
    <property type="entry name" value="CSA_PPIASE_2"/>
    <property type="match status" value="1"/>
</dbReference>
<dbReference type="SUPFAM" id="SSF50891">
    <property type="entry name" value="Cyclophilin-like"/>
    <property type="match status" value="1"/>
</dbReference>
<dbReference type="Proteomes" id="UP000541610">
    <property type="component" value="Unassembled WGS sequence"/>
</dbReference>
<keyword evidence="2" id="KW-0413">Isomerase</keyword>
<dbReference type="InterPro" id="IPR052603">
    <property type="entry name" value="EFCB6"/>
</dbReference>
<dbReference type="OrthoDB" id="187808at2759"/>
<accession>A0A7J6NM40</accession>
<dbReference type="EMBL" id="JABANP010000295">
    <property type="protein sequence ID" value="KAF4684746.1"/>
    <property type="molecule type" value="Genomic_DNA"/>
</dbReference>
<evidence type="ECO:0000313" key="3">
    <source>
        <dbReference type="Proteomes" id="UP000541610"/>
    </source>
</evidence>
<feature type="domain" description="PPIase cyclophilin-type" evidence="1">
    <location>
        <begin position="458"/>
        <end position="534"/>
    </location>
</feature>
<name>A0A7J6NM40_PEROL</name>
<dbReference type="AlphaFoldDB" id="A0A7J6NM40"/>
<dbReference type="InterPro" id="IPR002130">
    <property type="entry name" value="Cyclophilin-type_PPIase_dom"/>
</dbReference>
<dbReference type="SUPFAM" id="SSF47473">
    <property type="entry name" value="EF-hand"/>
    <property type="match status" value="3"/>
</dbReference>
<comment type="caution">
    <text evidence="2">The sequence shown here is derived from an EMBL/GenBank/DDBJ whole genome shotgun (WGS) entry which is preliminary data.</text>
</comment>
<dbReference type="Pfam" id="PF00160">
    <property type="entry name" value="Pro_isomerase"/>
    <property type="match status" value="1"/>
</dbReference>
<dbReference type="Gene3D" id="1.10.238.10">
    <property type="entry name" value="EF-hand"/>
    <property type="match status" value="3"/>
</dbReference>
<organism evidence="2 3">
    <name type="scientific">Perkinsus olseni</name>
    <name type="common">Perkinsus atlanticus</name>
    <dbReference type="NCBI Taxonomy" id="32597"/>
    <lineage>
        <taxon>Eukaryota</taxon>
        <taxon>Sar</taxon>
        <taxon>Alveolata</taxon>
        <taxon>Perkinsozoa</taxon>
        <taxon>Perkinsea</taxon>
        <taxon>Perkinsida</taxon>
        <taxon>Perkinsidae</taxon>
        <taxon>Perkinsus</taxon>
    </lineage>
</organism>
<evidence type="ECO:0000313" key="2">
    <source>
        <dbReference type="EMBL" id="KAF4684746.1"/>
    </source>
</evidence>
<proteinExistence type="predicted"/>
<dbReference type="PANTHER" id="PTHR20875:SF0">
    <property type="entry name" value="GH12158P"/>
    <property type="match status" value="1"/>
</dbReference>
<reference evidence="2 3" key="1">
    <citation type="submission" date="2020-04" db="EMBL/GenBank/DDBJ databases">
        <title>Perkinsus olseni comparative genomics.</title>
        <authorList>
            <person name="Bogema D.R."/>
        </authorList>
    </citation>
    <scope>NUCLEOTIDE SEQUENCE [LARGE SCALE GENOMIC DNA]</scope>
    <source>
        <strain evidence="2">00978-12</strain>
    </source>
</reference>
<dbReference type="InterPro" id="IPR029000">
    <property type="entry name" value="Cyclophilin-like_dom_sf"/>
</dbReference>
<dbReference type="PRINTS" id="PR00153">
    <property type="entry name" value="CSAPPISMRASE"/>
</dbReference>
<sequence>MSPKEGRIDVKEILKEIQIYVFQRRLRVKEAFADFDPHRHHLITKSQFIRVIDTSLQSYLQPHQADALAEYYDANGNGMIHYISFCDDIDEVFCPTKGLEISPTLEVPQPGYDINTAFIPRDLGQRFTDFDRHNTGSITATQFFRKFPLYEALTPHEKDILQQRYGYEGNGCEMMNYKSLLQDIEDITNPTAATTTKEESSPPHKTGEDQHTVWRDKWYNTSLPLIQLLQAKVVERRLRLREYFKDFDPLKKGTCKRAHVLCVLTLLKLHLSPQELDGLLNEYSTTTAYDDNGDTFHYLQLCEEVDAVFADKRVCEDLNLQTSMPGPQDTNPARRNARQLTQEEITHIKRIEEHVAASSSNFDKCGRQTVTVSQFKRVFATLGFDQDLTEQEMDLLARKYTNMGNTLEVNYRDFCSTVDPSPPLCVDNSLAKNILPSNYHDRTGQVIRQHAAVRPRVFFDISIAGSKSGRIEMELFNDVVPKTAENFRCLCTGEKGVGHSGKNLTYKGSAFHRIIPQFMCQVRSSYPYSRNTRK</sequence>
<dbReference type="InterPro" id="IPR011992">
    <property type="entry name" value="EF-hand-dom_pair"/>
</dbReference>
<dbReference type="PANTHER" id="PTHR20875">
    <property type="entry name" value="EF-HAND CALCIUM-BINDING DOMAIN-CONTAINING PROTEIN 6-RELATED"/>
    <property type="match status" value="1"/>
</dbReference>